<feature type="coiled-coil region" evidence="2">
    <location>
        <begin position="348"/>
        <end position="375"/>
    </location>
</feature>
<feature type="region of interest" description="Disordered" evidence="3">
    <location>
        <begin position="261"/>
        <end position="285"/>
    </location>
</feature>
<proteinExistence type="predicted"/>
<organism evidence="5">
    <name type="scientific">Castor canadensis</name>
    <name type="common">American beaver</name>
    <dbReference type="NCBI Taxonomy" id="51338"/>
    <lineage>
        <taxon>Eukaryota</taxon>
        <taxon>Metazoa</taxon>
        <taxon>Chordata</taxon>
        <taxon>Craniata</taxon>
        <taxon>Vertebrata</taxon>
        <taxon>Euteleostomi</taxon>
        <taxon>Mammalia</taxon>
        <taxon>Eutheria</taxon>
        <taxon>Euarchontoglires</taxon>
        <taxon>Glires</taxon>
        <taxon>Rodentia</taxon>
        <taxon>Castorimorpha</taxon>
        <taxon>Castoridae</taxon>
        <taxon>Castor</taxon>
    </lineage>
</organism>
<dbReference type="RefSeq" id="XP_020042875.1">
    <property type="nucleotide sequence ID" value="XM_020187286.1"/>
</dbReference>
<dbReference type="InterPro" id="IPR011992">
    <property type="entry name" value="EF-hand-dom_pair"/>
</dbReference>
<reference evidence="5" key="1">
    <citation type="submission" date="2025-08" db="UniProtKB">
        <authorList>
            <consortium name="RefSeq"/>
        </authorList>
    </citation>
    <scope>IDENTIFICATION</scope>
    <source>
        <tissue evidence="5">Leukocyte</tissue>
    </source>
</reference>
<evidence type="ECO:0000313" key="5">
    <source>
        <dbReference type="RefSeq" id="XP_020042875.1"/>
    </source>
</evidence>
<evidence type="ECO:0000256" key="1">
    <source>
        <dbReference type="ARBA" id="ARBA00023054"/>
    </source>
</evidence>
<keyword evidence="1 2" id="KW-0175">Coiled coil</keyword>
<gene>
    <name evidence="5" type="primary">LOC109701819</name>
</gene>
<name>A0A8B7WGX4_CASCN</name>
<evidence type="ECO:0000256" key="3">
    <source>
        <dbReference type="SAM" id="MobiDB-lite"/>
    </source>
</evidence>
<dbReference type="KEGG" id="ccan:109701819"/>
<accession>A0A8B7WGX4</accession>
<evidence type="ECO:0000256" key="2">
    <source>
        <dbReference type="SAM" id="Coils"/>
    </source>
</evidence>
<dbReference type="InterPro" id="IPR032755">
    <property type="entry name" value="TSNAXIP1_N"/>
</dbReference>
<dbReference type="GO" id="GO:0005737">
    <property type="term" value="C:cytoplasm"/>
    <property type="evidence" value="ECO:0007669"/>
    <property type="project" value="TreeGrafter"/>
</dbReference>
<dbReference type="PANTHER" id="PTHR16306:SF0">
    <property type="entry name" value="TRANSLIN-ASSOCIATED FACTOR X-INTERACTING PROTEIN 1"/>
    <property type="match status" value="1"/>
</dbReference>
<feature type="domain" description="Translin-associated factor X-interacting protein 1 N-terminal" evidence="4">
    <location>
        <begin position="143"/>
        <end position="252"/>
    </location>
</feature>
<dbReference type="SUPFAM" id="SSF47473">
    <property type="entry name" value="EF-hand"/>
    <property type="match status" value="1"/>
</dbReference>
<feature type="compositionally biased region" description="Low complexity" evidence="3">
    <location>
        <begin position="265"/>
        <end position="285"/>
    </location>
</feature>
<dbReference type="AlphaFoldDB" id="A0A8B7WGX4"/>
<dbReference type="PANTHER" id="PTHR16306">
    <property type="entry name" value="TRANSLIN-ASSOCIATED FACTOR X-INTERACTING PROTEIN 1"/>
    <property type="match status" value="1"/>
</dbReference>
<dbReference type="Pfam" id="PF15739">
    <property type="entry name" value="TSNAXIP1_N"/>
    <property type="match status" value="1"/>
</dbReference>
<dbReference type="OrthoDB" id="261426at2759"/>
<protein>
    <submittedName>
        <fullName evidence="5">Translin-associated factor X-interacting protein 1-like</fullName>
    </submittedName>
</protein>
<evidence type="ECO:0000259" key="4">
    <source>
        <dbReference type="Pfam" id="PF15739"/>
    </source>
</evidence>
<sequence length="723" mass="83275">MARKPSGAAGKPSPRPAFSLDIATPRHIFGLHILQCRDIQRSESTFNYLTFLPDLKGQQWGRGTTLVRPSPRGPLGAGRQSNGLYTIPWQFSVGGHLSPWPTYTSGQTILQNRKPCSDDYGKRASWQQHPLGIAKPKYLEQLENYLRKELLLLDLGTDSTQELRLQPYREIFEFFIEDFKTYKPLLSSIKNAYEAMLVHQREKIQALEPLKAKLVSMNEECNQRILAMQAEERDEISVLKREKMNLLKLIDKKNEEKISLQSEISPQPTSYPVVTTSPTTQPPSQQVSKLRKSLAEEYLHYLSERDARKILIGDLNEATMTRQDLTRTQMELNTMKANFGDVIPRRDFEMQEKINKDLQEQLDSLRADYEEVCKEHELLLQLHMSTLKERDQFFLSCRKSSALPHLALTDVVAGGPERWRMLAEGKNSDQLVDVLLEEIGEGLLREKDFFPGLAMGKTSLFPSVDGLVENKKPSKKDVINLLKDAWKERLTEEEKETFPDFFFNFLERRFGLSDAIAWAYTIFENIKLFRSNEVMSQFYAVLMGKMTESTYINQKDRIAHLLKEMTNADTQNEGLLTMEQFSTILKNTFPLKKEEQIQELMETGGWQPNSSNSDLLNYHLLFTEYKDEKEQYLQELKQELGRNPHDEVTLSKLHGALMTIDPSLDKQTVIAYLSQAFELPVSELPEEDNEKQEGTVIQLQTVLERLRLADIKRMGPREPEPAS</sequence>